<dbReference type="EMBL" id="JZUY01000032">
    <property type="protein sequence ID" value="KLC09367.1"/>
    <property type="molecule type" value="Genomic_DNA"/>
</dbReference>
<evidence type="ECO:0000313" key="6">
    <source>
        <dbReference type="Proteomes" id="UP000471082"/>
    </source>
</evidence>
<dbReference type="Pfam" id="PF03500">
    <property type="entry name" value="Cellsynth_D"/>
    <property type="match status" value="1"/>
</dbReference>
<sequence length="151" mass="16708">MSALDPLPLYRTRSCSRQWLGFVRAMAEEFGAELPEDDLALLMARIGQRFAREQRLAPCATLDDAQLAANAVWDRCDWGQCVLEEYTDHVQIRHAGAPLSVALNGAAWSDGFLQGVYEGWFQQLGMLAGLAVQSVPSDTVDLRRLVLARTA</sequence>
<dbReference type="AlphaFoldDB" id="A0A0G9EVL4"/>
<dbReference type="RefSeq" id="WP_008573758.1">
    <property type="nucleotide sequence ID" value="NZ_CP018475.1"/>
</dbReference>
<proteinExistence type="predicted"/>
<dbReference type="KEGG" id="xpe:BJD13_21540"/>
<dbReference type="Proteomes" id="UP000289372">
    <property type="component" value="Unassembled WGS sequence"/>
</dbReference>
<dbReference type="InterPro" id="IPR022798">
    <property type="entry name" value="BcsD_bac"/>
</dbReference>
<dbReference type="EMBL" id="JAAGYU010000020">
    <property type="protein sequence ID" value="NEL75925.1"/>
    <property type="molecule type" value="Genomic_DNA"/>
</dbReference>
<reference evidence="3 5" key="2">
    <citation type="submission" date="2018-02" db="EMBL/GenBank/DDBJ databases">
        <title>Characterization of Xanthomonas diversity in transplant houses and field plants.</title>
        <authorList>
            <person name="Abrahamian P."/>
            <person name="Timilsina S."/>
            <person name="Minsavage G.V."/>
            <person name="Goss E.M."/>
            <person name="Jones J.B."/>
            <person name="Vallad G.E."/>
        </authorList>
    </citation>
    <scope>NUCLEOTIDE SEQUENCE [LARGE SCALE GENOMIC DNA]</scope>
    <source>
        <strain evidence="3 5">GEV2132</strain>
    </source>
</reference>
<gene>
    <name evidence="3" type="ORF">DB769_00125</name>
    <name evidence="2" type="ORF">G3W61_06600</name>
    <name evidence="1" type="ORF">XP315_02575</name>
</gene>
<evidence type="ECO:0000313" key="1">
    <source>
        <dbReference type="EMBL" id="KLC09367.1"/>
    </source>
</evidence>
<dbReference type="Proteomes" id="UP000471082">
    <property type="component" value="Unassembled WGS sequence"/>
</dbReference>
<evidence type="ECO:0000313" key="5">
    <source>
        <dbReference type="Proteomes" id="UP000289372"/>
    </source>
</evidence>
<evidence type="ECO:0000313" key="4">
    <source>
        <dbReference type="Proteomes" id="UP000035369"/>
    </source>
</evidence>
<dbReference type="EMBL" id="PUUL01000001">
    <property type="protein sequence ID" value="RXD57695.1"/>
    <property type="molecule type" value="Genomic_DNA"/>
</dbReference>
<evidence type="ECO:0000313" key="3">
    <source>
        <dbReference type="EMBL" id="RXD57695.1"/>
    </source>
</evidence>
<protein>
    <recommendedName>
        <fullName evidence="7">Cellulose synthase</fullName>
    </recommendedName>
</protein>
<dbReference type="GeneID" id="97511716"/>
<dbReference type="Proteomes" id="UP000035369">
    <property type="component" value="Unassembled WGS sequence"/>
</dbReference>
<comment type="caution">
    <text evidence="2">The sequence shown here is derived from an EMBL/GenBank/DDBJ whole genome shotgun (WGS) entry which is preliminary data.</text>
</comment>
<reference evidence="2 6" key="3">
    <citation type="submission" date="2019-11" db="EMBL/GenBank/DDBJ databases">
        <title>Genome-resolved metagenomics to study the prevalence of co-infection and intraspecific heterogeneity among plant pathogen metapopulations.</title>
        <authorList>
            <person name="Newberry E."/>
            <person name="Bhandari R."/>
            <person name="Kemble J."/>
            <person name="Sikora E."/>
            <person name="Potnis N."/>
        </authorList>
    </citation>
    <scope>NUCLEOTIDE SEQUENCE [LARGE SCALE GENOMIC DNA]</scope>
    <source>
        <strain evidence="2">Xp_Tom_Tuscaloosa_18b</strain>
    </source>
</reference>
<evidence type="ECO:0008006" key="7">
    <source>
        <dbReference type="Google" id="ProtNLM"/>
    </source>
</evidence>
<dbReference type="Gene3D" id="3.30.70.2590">
    <property type="match status" value="1"/>
</dbReference>
<organism evidence="2 6">
    <name type="scientific">Xanthomonas perforans</name>
    <dbReference type="NCBI Taxonomy" id="442694"/>
    <lineage>
        <taxon>Bacteria</taxon>
        <taxon>Pseudomonadati</taxon>
        <taxon>Pseudomonadota</taxon>
        <taxon>Gammaproteobacteria</taxon>
        <taxon>Lysobacterales</taxon>
        <taxon>Lysobacteraceae</taxon>
        <taxon>Xanthomonas</taxon>
    </lineage>
</organism>
<name>A0A0G9EVL4_XANPE</name>
<keyword evidence="4" id="KW-1185">Reference proteome</keyword>
<accession>A0A0G9EVL4</accession>
<dbReference type="InterPro" id="IPR038470">
    <property type="entry name" value="Cellsynth_D_sf"/>
</dbReference>
<reference evidence="1 4" key="1">
    <citation type="submission" date="2015-02" db="EMBL/GenBank/DDBJ databases">
        <title>Whole genome sequencing of multiple isolates of three species of pepper and tomato-infecting xanthomonads reveals genetic diversity in field strains and pinpoints effectors responsible for host specificity.</title>
        <authorList>
            <person name="Schwartz A."/>
            <person name="Dahlbeck D."/>
            <person name="Staskawicz B."/>
            <person name="Bart R."/>
            <person name="Potnis N."/>
            <person name="Minsavage G."/>
            <person name="Timilsina S."/>
            <person name="Goss E."/>
            <person name="Jones J."/>
            <person name="Vallad G."/>
            <person name="Barak J."/>
            <person name="Miller S."/>
            <person name="Ritchie D."/>
            <person name="Martins J.Jr."/>
            <person name="Patane J.S."/>
            <person name="Setubal J.C."/>
        </authorList>
    </citation>
    <scope>NUCLEOTIDE SEQUENCE [LARGE SCALE GENOMIC DNA]</scope>
    <source>
        <strain evidence="1 4">Xp3-15</strain>
    </source>
</reference>
<evidence type="ECO:0000313" key="2">
    <source>
        <dbReference type="EMBL" id="NEL75925.1"/>
    </source>
</evidence>
<dbReference type="GO" id="GO:0030244">
    <property type="term" value="P:cellulose biosynthetic process"/>
    <property type="evidence" value="ECO:0007669"/>
    <property type="project" value="InterPro"/>
</dbReference>